<dbReference type="Proteomes" id="UP000317951">
    <property type="component" value="Unassembled WGS sequence"/>
</dbReference>
<proteinExistence type="predicted"/>
<accession>A0A5C5QLE9</accession>
<dbReference type="RefSeq" id="WP_010563447.1">
    <property type="nucleotide sequence ID" value="NZ_LT629689.1"/>
</dbReference>
<dbReference type="EMBL" id="LT629689">
    <property type="protein sequence ID" value="SDF54306.1"/>
    <property type="molecule type" value="Genomic_DNA"/>
</dbReference>
<protein>
    <submittedName>
        <fullName evidence="2">Uncharacterized protein</fullName>
    </submittedName>
</protein>
<gene>
    <name evidence="2" type="ORF">FIV36_04055</name>
    <name evidence="1" type="ORF">SAMN05216591_3266</name>
</gene>
<evidence type="ECO:0000313" key="4">
    <source>
        <dbReference type="Proteomes" id="UP000317951"/>
    </source>
</evidence>
<reference evidence="2 4" key="2">
    <citation type="submission" date="2019-06" db="EMBL/GenBank/DDBJ databases">
        <title>Pseudomonas bimorpha sp. nov. isolated from bovine raw milk and skim milk concentrate.</title>
        <authorList>
            <person name="Hofmann K."/>
            <person name="Huptas C."/>
            <person name="Doll E."/>
            <person name="Scherer S."/>
            <person name="Wenning M."/>
        </authorList>
    </citation>
    <scope>NUCLEOTIDE SEQUENCE [LARGE SCALE GENOMIC DNA]</scope>
    <source>
        <strain evidence="2 4">DSM 17835</strain>
    </source>
</reference>
<dbReference type="AlphaFoldDB" id="A0A5C5QLE9"/>
<evidence type="ECO:0000313" key="3">
    <source>
        <dbReference type="Proteomes" id="UP000182858"/>
    </source>
</evidence>
<dbReference type="OrthoDB" id="9971593at2"/>
<dbReference type="GeneID" id="78554682"/>
<reference evidence="1 3" key="1">
    <citation type="submission" date="2016-10" db="EMBL/GenBank/DDBJ databases">
        <authorList>
            <person name="Varghese N."/>
            <person name="Submissions S."/>
        </authorList>
    </citation>
    <scope>NUCLEOTIDE SEQUENCE [LARGE SCALE GENOMIC DNA]</scope>
    <source>
        <strain evidence="1 3">DSM 17835</strain>
    </source>
</reference>
<name>A0A5C5QLE9_9PSED</name>
<keyword evidence="3" id="KW-1185">Reference proteome</keyword>
<sequence>MNKATISSWAVDAFLGLAGNRNWSLDWSSEWVSRAGNFVESFVLFDKIVLTEQYANHPILRALDPNNDIFEFIYKRELLNSINMRDGITIDYALDIESYDELEKEGGKWFAQHDGSAHESEYCELMKYGGISITLLRLWQHSLLNEIAEKTNSSLILPFSLQGLTGTQEKSKKTPYHVGKLEALNKHFHGTVKSITDVVGESYEGIIDNVPPFFSLLVDQALSVDMLVDTLIYLRRDHGELRALTDKLQREVSAESGVTAKGEVVAEWSKSWDTLVKNNFQKPKLLRRKITSDNVSKAIIKPTTAISTLIQRIMDYSNEMQLYKRFSIYGNIYEELDSALATEAKLKDNLNVNIVNKL</sequence>
<dbReference type="EMBL" id="VFET01000003">
    <property type="protein sequence ID" value="TWS06303.1"/>
    <property type="molecule type" value="Genomic_DNA"/>
</dbReference>
<dbReference type="Proteomes" id="UP000182858">
    <property type="component" value="Chromosome I"/>
</dbReference>
<evidence type="ECO:0000313" key="1">
    <source>
        <dbReference type="EMBL" id="SDF54306.1"/>
    </source>
</evidence>
<organism evidence="2 4">
    <name type="scientific">Pseudomonas extremaustralis</name>
    <dbReference type="NCBI Taxonomy" id="359110"/>
    <lineage>
        <taxon>Bacteria</taxon>
        <taxon>Pseudomonadati</taxon>
        <taxon>Pseudomonadota</taxon>
        <taxon>Gammaproteobacteria</taxon>
        <taxon>Pseudomonadales</taxon>
        <taxon>Pseudomonadaceae</taxon>
        <taxon>Pseudomonas</taxon>
    </lineage>
</organism>
<evidence type="ECO:0000313" key="2">
    <source>
        <dbReference type="EMBL" id="TWS06303.1"/>
    </source>
</evidence>